<feature type="non-terminal residue" evidence="1">
    <location>
        <position position="1"/>
    </location>
</feature>
<accession>A0A382D0A4</accession>
<gene>
    <name evidence="1" type="ORF">METZ01_LOCUS184770</name>
</gene>
<protein>
    <submittedName>
        <fullName evidence="1">Uncharacterized protein</fullName>
    </submittedName>
</protein>
<evidence type="ECO:0000313" key="1">
    <source>
        <dbReference type="EMBL" id="SVB31916.1"/>
    </source>
</evidence>
<proteinExistence type="predicted"/>
<sequence>FIHTDISATGASEIVSTTLPPIRHGGVGNRQNKTWLGKALSDVRTQYWHNPGRSPLSASAPCQGNFNLIISDGAYFGSPTPVTELPLLSNVAAPLQPVKSFIVGLGSDVSSGGTTTAFRNLAKEGYGDTTPPGALFASDVGNLTQRLRTAILSAISGNLTFTSPKVDFSSTPNGYICQPSFEYEKSDQWKGLLVRHEINADGSIADPERLDPNRTISFHKKLDGRTALVTATSGRKVWTIDDGIENPTSGTYKNNNFDPDYDVSGETLVAASTRELMMAGTTHLGSRDIARIMKFMRGHDMFDQDSDCGSIDAITYDADCYTEDKGGTGAPLLFKLHDFYNSTPAYIGPPTASASPDVPDTEAAYRYSNGYNAFREDKKNRKNTLIIGSNGGMIHAFDNGCQTSNATCTASNPGSELWAFVPPAILKNFRSIVSSQIKTELDGNVSAADTASITVNDTGDFPSTGVLRINEEFISYTGKTASTFTDLTRGYDCGVYCDPATTHTDEDTVYNETTVRKPQFSVYGVDGPVVAKDIYTDGKWKTVVMVGFGLGGRGYTALDVTNPDNPIHMFTILNDIRGPGLSRSVKVWQTTYDASSDIYKTELNDYTYDVATEQTEITTAV</sequence>
<organism evidence="1">
    <name type="scientific">marine metagenome</name>
    <dbReference type="NCBI Taxonomy" id="408172"/>
    <lineage>
        <taxon>unclassified sequences</taxon>
        <taxon>metagenomes</taxon>
        <taxon>ecological metagenomes</taxon>
    </lineage>
</organism>
<dbReference type="EMBL" id="UINC01037036">
    <property type="protein sequence ID" value="SVB31916.1"/>
    <property type="molecule type" value="Genomic_DNA"/>
</dbReference>
<feature type="non-terminal residue" evidence="1">
    <location>
        <position position="621"/>
    </location>
</feature>
<name>A0A382D0A4_9ZZZZ</name>
<dbReference type="AlphaFoldDB" id="A0A382D0A4"/>
<reference evidence="1" key="1">
    <citation type="submission" date="2018-05" db="EMBL/GenBank/DDBJ databases">
        <authorList>
            <person name="Lanie J.A."/>
            <person name="Ng W.-L."/>
            <person name="Kazmierczak K.M."/>
            <person name="Andrzejewski T.M."/>
            <person name="Davidsen T.M."/>
            <person name="Wayne K.J."/>
            <person name="Tettelin H."/>
            <person name="Glass J.I."/>
            <person name="Rusch D."/>
            <person name="Podicherti R."/>
            <person name="Tsui H.-C.T."/>
            <person name="Winkler M.E."/>
        </authorList>
    </citation>
    <scope>NUCLEOTIDE SEQUENCE</scope>
</reference>